<sequence length="428" mass="48365">MPMLVNLIKTVTFINSLNLSKLNKVIKYSGLALLFSTVLQPVIAHQPVSLLDETSLKALAALTYRNNQIVPNGEIWQPNGFLIGGEAIPAEKGASLDDIQLQGYLNINHDYYVAAKLSGHSHDGESNVELENFWMGTEFYLAEQRFQFEGGKMTTDVTETLNYHAATGIFSQSPLSAEVLFGGHFNDIGLRLALIDSMDEQLISDVSNTGYKLGIEVFNGDNFPASEGEGTVSLFSHVNYQYQNFSTTAKLWLMYSGAENRVDDRYSEGHNHGVTVIDETYFTGDTFNTGVYLDATYDYQAWRFGTEFEWIQAQVDGQVFTTTQSANMESRYDAYRLLASVQRDLHSIYVEYEILTAQNKFSQTTELFIDSIGLNNNGFEPNRFSVAWLYAFHPDFNLRTEWMRDESNNPSDVNDVFSIGIQWQYDIL</sequence>
<evidence type="ECO:0008006" key="3">
    <source>
        <dbReference type="Google" id="ProtNLM"/>
    </source>
</evidence>
<evidence type="ECO:0000313" key="2">
    <source>
        <dbReference type="Proteomes" id="UP000815846"/>
    </source>
</evidence>
<keyword evidence="2" id="KW-1185">Reference proteome</keyword>
<reference evidence="1 2" key="1">
    <citation type="submission" date="2019-08" db="EMBL/GenBank/DDBJ databases">
        <title>Microbe sample from Colwellia echini.</title>
        <authorList>
            <person name="Christiansen L."/>
            <person name="Pathiraja D."/>
            <person name="Schultz-Johansen M."/>
            <person name="Choi I.-G."/>
            <person name="Stougaard P."/>
        </authorList>
    </citation>
    <scope>NUCLEOTIDE SEQUENCE [LARGE SCALE GENOMIC DNA]</scope>
    <source>
        <strain evidence="1 2">A3</strain>
    </source>
</reference>
<comment type="caution">
    <text evidence="1">The sequence shown here is derived from an EMBL/GenBank/DDBJ whole genome shotgun (WGS) entry which is preliminary data.</text>
</comment>
<proteinExistence type="predicted"/>
<dbReference type="Proteomes" id="UP000815846">
    <property type="component" value="Unassembled WGS sequence"/>
</dbReference>
<evidence type="ECO:0000313" key="1">
    <source>
        <dbReference type="EMBL" id="TYK66120.1"/>
    </source>
</evidence>
<accession>A0ABY3MY12</accession>
<name>A0ABY3MY12_9GAMM</name>
<protein>
    <recommendedName>
        <fullName evidence="3">Porin</fullName>
    </recommendedName>
</protein>
<dbReference type="SUPFAM" id="SSF56935">
    <property type="entry name" value="Porins"/>
    <property type="match status" value="1"/>
</dbReference>
<dbReference type="EMBL" id="PJAI02000006">
    <property type="protein sequence ID" value="TYK66120.1"/>
    <property type="molecule type" value="Genomic_DNA"/>
</dbReference>
<organism evidence="1 2">
    <name type="scientific">Colwellia echini</name>
    <dbReference type="NCBI Taxonomy" id="1982103"/>
    <lineage>
        <taxon>Bacteria</taxon>
        <taxon>Pseudomonadati</taxon>
        <taxon>Pseudomonadota</taxon>
        <taxon>Gammaproteobacteria</taxon>
        <taxon>Alteromonadales</taxon>
        <taxon>Colwelliaceae</taxon>
        <taxon>Colwellia</taxon>
    </lineage>
</organism>
<gene>
    <name evidence="1" type="ORF">CWS31_007595</name>
</gene>
<dbReference type="RefSeq" id="WP_101345537.1">
    <property type="nucleotide sequence ID" value="NZ_PJAI02000006.1"/>
</dbReference>